<evidence type="ECO:0000256" key="3">
    <source>
        <dbReference type="PROSITE-ProRule" id="PRU10007"/>
    </source>
</evidence>
<dbReference type="SUPFAM" id="SSF53720">
    <property type="entry name" value="ALDH-like"/>
    <property type="match status" value="1"/>
</dbReference>
<reference evidence="7 8" key="1">
    <citation type="submission" date="2015-09" db="EMBL/GenBank/DDBJ databases">
        <authorList>
            <person name="Jackson K.R."/>
            <person name="Lunt B.L."/>
            <person name="Fisher J.N.B."/>
            <person name="Gardner A.V."/>
            <person name="Bailey M.E."/>
            <person name="Deus L.M."/>
            <person name="Earl A.S."/>
            <person name="Gibby P.D."/>
            <person name="Hartmann K.A."/>
            <person name="Liu J.E."/>
            <person name="Manci A.M."/>
            <person name="Nielsen D.A."/>
            <person name="Solomon M.B."/>
            <person name="Breakwell D.P."/>
            <person name="Burnett S.H."/>
            <person name="Grose J.H."/>
        </authorList>
    </citation>
    <scope>NUCLEOTIDE SEQUENCE [LARGE SCALE GENOMIC DNA]</scope>
    <source>
        <strain evidence="7 8">2789STDY5608636</strain>
    </source>
</reference>
<evidence type="ECO:0000256" key="5">
    <source>
        <dbReference type="SAM" id="MobiDB-lite"/>
    </source>
</evidence>
<dbReference type="FunFam" id="3.40.605.10:FF:000007">
    <property type="entry name" value="NAD/NADP-dependent betaine aldehyde dehydrogenase"/>
    <property type="match status" value="1"/>
</dbReference>
<proteinExistence type="inferred from homology"/>
<dbReference type="CDD" id="cd07114">
    <property type="entry name" value="ALDH_DhaS"/>
    <property type="match status" value="1"/>
</dbReference>
<dbReference type="Gene3D" id="3.40.605.10">
    <property type="entry name" value="Aldehyde Dehydrogenase, Chain A, domain 1"/>
    <property type="match status" value="1"/>
</dbReference>
<dbReference type="InterPro" id="IPR016160">
    <property type="entry name" value="Ald_DH_CS_CYS"/>
</dbReference>
<evidence type="ECO:0000259" key="6">
    <source>
        <dbReference type="Pfam" id="PF00171"/>
    </source>
</evidence>
<evidence type="ECO:0000313" key="8">
    <source>
        <dbReference type="Proteomes" id="UP000053096"/>
    </source>
</evidence>
<evidence type="ECO:0000313" key="7">
    <source>
        <dbReference type="EMBL" id="CUI73024.1"/>
    </source>
</evidence>
<dbReference type="GO" id="GO:0004029">
    <property type="term" value="F:aldehyde dehydrogenase (NAD+) activity"/>
    <property type="evidence" value="ECO:0007669"/>
    <property type="project" value="UniProtKB-EC"/>
</dbReference>
<dbReference type="PROSITE" id="PS00070">
    <property type="entry name" value="ALDEHYDE_DEHYDR_CYS"/>
    <property type="match status" value="1"/>
</dbReference>
<dbReference type="Proteomes" id="UP000053096">
    <property type="component" value="Unassembled WGS sequence"/>
</dbReference>
<evidence type="ECO:0000256" key="2">
    <source>
        <dbReference type="ARBA" id="ARBA00023002"/>
    </source>
</evidence>
<feature type="region of interest" description="Disordered" evidence="5">
    <location>
        <begin position="1"/>
        <end position="20"/>
    </location>
</feature>
<protein>
    <submittedName>
        <fullName evidence="7">Putative aldehyde dehydrogenase AldA</fullName>
        <ecNumber evidence="7">1.2.1.3</ecNumber>
    </submittedName>
</protein>
<dbReference type="EMBL" id="CYTV01000004">
    <property type="protein sequence ID" value="CUI73024.1"/>
    <property type="molecule type" value="Genomic_DNA"/>
</dbReference>
<accession>A0A0M7EWN7</accession>
<dbReference type="EC" id="1.2.1.3" evidence="7"/>
<dbReference type="InterPro" id="IPR016163">
    <property type="entry name" value="Ald_DH_C"/>
</dbReference>
<dbReference type="FunFam" id="3.40.309.10:FF:000012">
    <property type="entry name" value="Betaine aldehyde dehydrogenase"/>
    <property type="match status" value="1"/>
</dbReference>
<keyword evidence="2 4" id="KW-0560">Oxidoreductase</keyword>
<evidence type="ECO:0000256" key="1">
    <source>
        <dbReference type="ARBA" id="ARBA00009986"/>
    </source>
</evidence>
<dbReference type="Gene3D" id="3.40.309.10">
    <property type="entry name" value="Aldehyde Dehydrogenase, Chain A, domain 2"/>
    <property type="match status" value="1"/>
</dbReference>
<gene>
    <name evidence="7" type="primary">aldA</name>
    <name evidence="7" type="ORF">ERS370011_01962</name>
</gene>
<dbReference type="InterPro" id="IPR016161">
    <property type="entry name" value="Ald_DH/histidinol_DH"/>
</dbReference>
<comment type="similarity">
    <text evidence="1 4">Belongs to the aldehyde dehydrogenase family.</text>
</comment>
<evidence type="ECO:0000256" key="4">
    <source>
        <dbReference type="RuleBase" id="RU003345"/>
    </source>
</evidence>
<dbReference type="PROSITE" id="PS00687">
    <property type="entry name" value="ALDEHYDE_DEHYDR_GLU"/>
    <property type="match status" value="1"/>
</dbReference>
<name>A0A0M7EWN7_9BORD</name>
<feature type="active site" evidence="3">
    <location>
        <position position="274"/>
    </location>
</feature>
<dbReference type="Pfam" id="PF00171">
    <property type="entry name" value="Aldedh"/>
    <property type="match status" value="1"/>
</dbReference>
<dbReference type="InterPro" id="IPR015590">
    <property type="entry name" value="Aldehyde_DH_dom"/>
</dbReference>
<dbReference type="InterPro" id="IPR029510">
    <property type="entry name" value="Ald_DH_CS_GLU"/>
</dbReference>
<dbReference type="AlphaFoldDB" id="A0A0M7EWN7"/>
<dbReference type="PANTHER" id="PTHR11699">
    <property type="entry name" value="ALDEHYDE DEHYDROGENASE-RELATED"/>
    <property type="match status" value="1"/>
</dbReference>
<organism evidence="7 8">
    <name type="scientific">Bordetella pseudohinzii</name>
    <dbReference type="NCBI Taxonomy" id="1331258"/>
    <lineage>
        <taxon>Bacteria</taxon>
        <taxon>Pseudomonadati</taxon>
        <taxon>Pseudomonadota</taxon>
        <taxon>Betaproteobacteria</taxon>
        <taxon>Burkholderiales</taxon>
        <taxon>Alcaligenaceae</taxon>
        <taxon>Bordetella</taxon>
    </lineage>
</organism>
<dbReference type="InterPro" id="IPR016162">
    <property type="entry name" value="Ald_DH_N"/>
</dbReference>
<sequence>MHLPVTHATPPATTLAATPSDPSGIAHYGMYIDGEFTHGENGAMLDSVDPVSGEVWARIPHGTAGDVSRAVEAAHRAFTQGEWPAYTPSARGALLRRIGDLVAEHADWLAYVEQRDNGKLIAELSMQMRYMANYYYYYGGLADKMEGSVIPTDKSGVFNYTKYEPLGVVACITPWNSPLPLASMKIAPALAAGNTVVCKPSEFTSASLLELAKLFDLAGAPKGIFNVVTGLGAEVGDALISHPYVERIAFTGGPEAGRIINEKAARLMKRVTLELGGKSPNIVFEDADLDQAVKGAIAGIFAASGQTCVAGSRLLVQDSIHDAFVEKLLDIVGGARFGHPADPRTQIAPISTAPQLEKVKAYVDIALKDGARLVLGGRPASVPECPKGLFFQPTIFVDVDNSMRIAQEEVFGPVLSIIRFKDEDDAVRIANDIQFGLAAGIWTQSITRAFAMANRVRAGTVWVNNYRSTSVTSPFGGFKMSGVGRECGIAGMREYMEIKSVWISTETNIPNPFVRR</sequence>
<feature type="compositionally biased region" description="Low complexity" evidence="5">
    <location>
        <begin position="1"/>
        <end position="19"/>
    </location>
</feature>
<feature type="domain" description="Aldehyde dehydrogenase" evidence="6">
    <location>
        <begin position="39"/>
        <end position="501"/>
    </location>
</feature>